<feature type="region of interest" description="Disordered" evidence="2">
    <location>
        <begin position="66"/>
        <end position="98"/>
    </location>
</feature>
<proteinExistence type="predicted"/>
<reference evidence="4" key="1">
    <citation type="submission" date="2020-05" db="EMBL/GenBank/DDBJ databases">
        <title>Mycena genomes resolve the evolution of fungal bioluminescence.</title>
        <authorList>
            <person name="Tsai I.J."/>
        </authorList>
    </citation>
    <scope>NUCLEOTIDE SEQUENCE</scope>
    <source>
        <strain evidence="4">171206Taipei</strain>
    </source>
</reference>
<dbReference type="SMART" id="SM00906">
    <property type="entry name" value="Fungal_trans"/>
    <property type="match status" value="1"/>
</dbReference>
<feature type="compositionally biased region" description="Low complexity" evidence="2">
    <location>
        <begin position="143"/>
        <end position="163"/>
    </location>
</feature>
<dbReference type="GeneID" id="59352716"/>
<feature type="region of interest" description="Disordered" evidence="2">
    <location>
        <begin position="135"/>
        <end position="166"/>
    </location>
</feature>
<comment type="caution">
    <text evidence="4">The sequence shown here is derived from an EMBL/GenBank/DDBJ whole genome shotgun (WGS) entry which is preliminary data.</text>
</comment>
<evidence type="ECO:0000259" key="3">
    <source>
        <dbReference type="SMART" id="SM00906"/>
    </source>
</evidence>
<dbReference type="GO" id="GO:0000981">
    <property type="term" value="F:DNA-binding transcription factor activity, RNA polymerase II-specific"/>
    <property type="evidence" value="ECO:0007669"/>
    <property type="project" value="InterPro"/>
</dbReference>
<dbReference type="Proteomes" id="UP000636479">
    <property type="component" value="Unassembled WGS sequence"/>
</dbReference>
<dbReference type="InterPro" id="IPR007219">
    <property type="entry name" value="XnlR_reg_dom"/>
</dbReference>
<organism evidence="4 5">
    <name type="scientific">Mycena indigotica</name>
    <dbReference type="NCBI Taxonomy" id="2126181"/>
    <lineage>
        <taxon>Eukaryota</taxon>
        <taxon>Fungi</taxon>
        <taxon>Dikarya</taxon>
        <taxon>Basidiomycota</taxon>
        <taxon>Agaricomycotina</taxon>
        <taxon>Agaricomycetes</taxon>
        <taxon>Agaricomycetidae</taxon>
        <taxon>Agaricales</taxon>
        <taxon>Marasmiineae</taxon>
        <taxon>Mycenaceae</taxon>
        <taxon>Mycena</taxon>
    </lineage>
</organism>
<sequence length="897" mass="101083">MSDIPVPGSKRRRLRGSCNFCKQRKSGSPVLLIDFPLTKRQSDSSQMPGNRCSNCISFNLECTHDSSKAGPSKKESPADSPTSQPPSSEASTPSSSKTAQEHVAAIVVQATSYIKDDDVRRVLLDVARYARGLENQLSDRRSSSPSSQSHRSSPPSHASSPPQLHIKEETDELYVDGLLSERFDRFRLDSDATRYYGKSSHFELINTAIDIRENLVEPATTAAPKKREEFWLSPWEHEHLLQEDPPKTHHFPEPDLLESLVRIFFTRVNVIITLLHRPTFERLLAAGLHFTDHHFGETVLGVCAVASKFSDDPRVILPGTNTRLSSGWQYYKQIKPYQKSSLHSISLHQAQTLCLCVIYIQGGSTPDMCWGLGGAGIRYAQEVGVHRKGRYENDPVLAEQWKRVFWMLLCIDTLVSSFVGRPRATRSYDYDLDYPADCDDEYWETDDPELAFKQPAGRPSSSSYMVAYLKLMEILGMAQETIYLVNLKDKSKEWVQDAVASVDSALNDWADKIPDHLRWDPNNEDPVFATQSAVLYAAYYHVQIQVHRIFIIAPGANCADPEWRESQITNSLAYNYPSLAICASSARACSHVMDVASRRGLLCNPHVLNAVFDAGIILLLNVWGGRKVGLNVDPKKCLQDIDICLRVFRVYETRWQVAGRQHDIINELMSAANMDVYAYAPNPLKRIRDVDVDGERQHEVSNSNSPASSAADSITTPNEVHMTLPGHPIHYNTEYSSDQEAPQFGDFSLPVSSHDLGRMPLYEPFQVDWDVTVTENLWGKQQQTNAYDMGVQQQQQQQQMWSPPTYMEQPQHHMQHMPQHQHQHHRDSSLLSNPGLPAEGLELLHGAPTAGYDWDQWGKYISSIEEFMTTLDGPPNPPLPNHYSHPSYSNANYAVAG</sequence>
<feature type="domain" description="Xylanolytic transcriptional activator regulatory" evidence="3">
    <location>
        <begin position="369"/>
        <end position="441"/>
    </location>
</feature>
<evidence type="ECO:0000256" key="2">
    <source>
        <dbReference type="SAM" id="MobiDB-lite"/>
    </source>
</evidence>
<feature type="region of interest" description="Disordered" evidence="2">
    <location>
        <begin position="694"/>
        <end position="734"/>
    </location>
</feature>
<dbReference type="GO" id="GO:0008270">
    <property type="term" value="F:zinc ion binding"/>
    <property type="evidence" value="ECO:0007669"/>
    <property type="project" value="InterPro"/>
</dbReference>
<feature type="region of interest" description="Disordered" evidence="2">
    <location>
        <begin position="808"/>
        <end position="831"/>
    </location>
</feature>
<gene>
    <name evidence="4" type="ORF">MIND_01378100</name>
</gene>
<dbReference type="CDD" id="cd12148">
    <property type="entry name" value="fungal_TF_MHR"/>
    <property type="match status" value="1"/>
</dbReference>
<evidence type="ECO:0000256" key="1">
    <source>
        <dbReference type="ARBA" id="ARBA00023242"/>
    </source>
</evidence>
<feature type="compositionally biased region" description="Low complexity" evidence="2">
    <location>
        <begin position="701"/>
        <end position="713"/>
    </location>
</feature>
<dbReference type="GO" id="GO:0003677">
    <property type="term" value="F:DNA binding"/>
    <property type="evidence" value="ECO:0007669"/>
    <property type="project" value="InterPro"/>
</dbReference>
<dbReference type="CDD" id="cd00067">
    <property type="entry name" value="GAL4"/>
    <property type="match status" value="1"/>
</dbReference>
<feature type="compositionally biased region" description="Basic residues" evidence="2">
    <location>
        <begin position="813"/>
        <end position="825"/>
    </location>
</feature>
<dbReference type="EMBL" id="JACAZF010000017">
    <property type="protein sequence ID" value="KAF7289170.1"/>
    <property type="molecule type" value="Genomic_DNA"/>
</dbReference>
<keyword evidence="5" id="KW-1185">Reference proteome</keyword>
<feature type="compositionally biased region" description="Low complexity" evidence="2">
    <location>
        <begin position="80"/>
        <end position="98"/>
    </location>
</feature>
<dbReference type="Pfam" id="PF04082">
    <property type="entry name" value="Fungal_trans"/>
    <property type="match status" value="1"/>
</dbReference>
<name>A0A8H6RYZ4_9AGAR</name>
<dbReference type="InterPro" id="IPR001138">
    <property type="entry name" value="Zn2Cys6_DnaBD"/>
</dbReference>
<evidence type="ECO:0000313" key="4">
    <source>
        <dbReference type="EMBL" id="KAF7289170.1"/>
    </source>
</evidence>
<dbReference type="AlphaFoldDB" id="A0A8H6RYZ4"/>
<dbReference type="PANTHER" id="PTHR46910:SF38">
    <property type="entry name" value="ZN(2)-C6 FUNGAL-TYPE DOMAIN-CONTAINING PROTEIN"/>
    <property type="match status" value="1"/>
</dbReference>
<evidence type="ECO:0000313" key="5">
    <source>
        <dbReference type="Proteomes" id="UP000636479"/>
    </source>
</evidence>
<feature type="region of interest" description="Disordered" evidence="2">
    <location>
        <begin position="872"/>
        <end position="897"/>
    </location>
</feature>
<feature type="compositionally biased region" description="Basic and acidic residues" evidence="2">
    <location>
        <begin position="66"/>
        <end position="77"/>
    </location>
</feature>
<dbReference type="RefSeq" id="XP_037213201.1">
    <property type="nucleotide sequence ID" value="XM_037370200.1"/>
</dbReference>
<dbReference type="InterPro" id="IPR050987">
    <property type="entry name" value="AtrR-like"/>
</dbReference>
<keyword evidence="1" id="KW-0539">Nucleus</keyword>
<feature type="compositionally biased region" description="Polar residues" evidence="2">
    <location>
        <begin position="884"/>
        <end position="897"/>
    </location>
</feature>
<protein>
    <submittedName>
        <fullName evidence="4">Fungal-trans domain-containing protein</fullName>
    </submittedName>
</protein>
<dbReference type="PANTHER" id="PTHR46910">
    <property type="entry name" value="TRANSCRIPTION FACTOR PDR1"/>
    <property type="match status" value="1"/>
</dbReference>
<dbReference type="GO" id="GO:0006351">
    <property type="term" value="P:DNA-templated transcription"/>
    <property type="evidence" value="ECO:0007669"/>
    <property type="project" value="InterPro"/>
</dbReference>
<dbReference type="OrthoDB" id="4456959at2759"/>
<accession>A0A8H6RYZ4</accession>